<evidence type="ECO:0000313" key="1">
    <source>
        <dbReference type="EMBL" id="CAI8820878.1"/>
    </source>
</evidence>
<dbReference type="Proteomes" id="UP001162030">
    <property type="component" value="Chromosome"/>
</dbReference>
<name>A0ABN8X4B9_9GAMM</name>
<gene>
    <name evidence="1" type="ORF">MSZNOR_1957</name>
</gene>
<organism evidence="1 2">
    <name type="scientific">Methylocaldum szegediense</name>
    <dbReference type="NCBI Taxonomy" id="73780"/>
    <lineage>
        <taxon>Bacteria</taxon>
        <taxon>Pseudomonadati</taxon>
        <taxon>Pseudomonadota</taxon>
        <taxon>Gammaproteobacteria</taxon>
        <taxon>Methylococcales</taxon>
        <taxon>Methylococcaceae</taxon>
        <taxon>Methylocaldum</taxon>
    </lineage>
</organism>
<evidence type="ECO:0008006" key="3">
    <source>
        <dbReference type="Google" id="ProtNLM"/>
    </source>
</evidence>
<dbReference type="EMBL" id="OX458333">
    <property type="protein sequence ID" value="CAI8820878.1"/>
    <property type="molecule type" value="Genomic_DNA"/>
</dbReference>
<proteinExistence type="predicted"/>
<sequence length="31" mass="3772">MFKRFNIQAKKHKWLEVKAISSEVTRHLCSR</sequence>
<evidence type="ECO:0000313" key="2">
    <source>
        <dbReference type="Proteomes" id="UP001162030"/>
    </source>
</evidence>
<reference evidence="1 2" key="1">
    <citation type="submission" date="2023-03" db="EMBL/GenBank/DDBJ databases">
        <authorList>
            <person name="Pearce D."/>
        </authorList>
    </citation>
    <scope>NUCLEOTIDE SEQUENCE [LARGE SCALE GENOMIC DNA]</scope>
    <source>
        <strain evidence="1">Msz</strain>
    </source>
</reference>
<protein>
    <recommendedName>
        <fullName evidence="3">Transposase</fullName>
    </recommendedName>
</protein>
<accession>A0ABN8X4B9</accession>
<keyword evidence="2" id="KW-1185">Reference proteome</keyword>